<dbReference type="EMBL" id="KN839892">
    <property type="protein sequence ID" value="KIJ59267.1"/>
    <property type="molecule type" value="Genomic_DNA"/>
</dbReference>
<gene>
    <name evidence="3" type="ORF">HYDPIDRAFT_118689</name>
</gene>
<feature type="domain" description="GH3 middle" evidence="1">
    <location>
        <begin position="381"/>
        <end position="444"/>
    </location>
</feature>
<dbReference type="Pfam" id="PF03321">
    <property type="entry name" value="GH3"/>
    <property type="match status" value="1"/>
</dbReference>
<dbReference type="Proteomes" id="UP000053820">
    <property type="component" value="Unassembled WGS sequence"/>
</dbReference>
<organism evidence="3 4">
    <name type="scientific">Hydnomerulius pinastri MD-312</name>
    <dbReference type="NCBI Taxonomy" id="994086"/>
    <lineage>
        <taxon>Eukaryota</taxon>
        <taxon>Fungi</taxon>
        <taxon>Dikarya</taxon>
        <taxon>Basidiomycota</taxon>
        <taxon>Agaricomycotina</taxon>
        <taxon>Agaricomycetes</taxon>
        <taxon>Agaricomycetidae</taxon>
        <taxon>Boletales</taxon>
        <taxon>Boletales incertae sedis</taxon>
        <taxon>Leucogyrophana</taxon>
    </lineage>
</organism>
<proteinExistence type="predicted"/>
<keyword evidence="4" id="KW-1185">Reference proteome</keyword>
<dbReference type="HOGENOM" id="CLU_032936_0_0_1"/>
<dbReference type="InterPro" id="IPR055377">
    <property type="entry name" value="GH3_M"/>
</dbReference>
<feature type="domain" description="GH3 C-terminal" evidence="2">
    <location>
        <begin position="460"/>
        <end position="572"/>
    </location>
</feature>
<dbReference type="InterPro" id="IPR055378">
    <property type="entry name" value="GH3_C"/>
</dbReference>
<dbReference type="InterPro" id="IPR004993">
    <property type="entry name" value="GH3"/>
</dbReference>
<protein>
    <submittedName>
        <fullName evidence="3">Uncharacterized protein</fullName>
    </submittedName>
</protein>
<dbReference type="PANTHER" id="PTHR31901:SF9">
    <property type="entry name" value="GH3 DOMAIN-CONTAINING PROTEIN"/>
    <property type="match status" value="1"/>
</dbReference>
<evidence type="ECO:0000313" key="4">
    <source>
        <dbReference type="Proteomes" id="UP000053820"/>
    </source>
</evidence>
<dbReference type="Pfam" id="PF23571">
    <property type="entry name" value="GH3_M"/>
    <property type="match status" value="1"/>
</dbReference>
<evidence type="ECO:0000259" key="1">
    <source>
        <dbReference type="Pfam" id="PF23571"/>
    </source>
</evidence>
<dbReference type="Pfam" id="PF23572">
    <property type="entry name" value="GH3_C"/>
    <property type="match status" value="1"/>
</dbReference>
<name>A0A0C9W908_9AGAM</name>
<dbReference type="GO" id="GO:0005737">
    <property type="term" value="C:cytoplasm"/>
    <property type="evidence" value="ECO:0007669"/>
    <property type="project" value="TreeGrafter"/>
</dbReference>
<dbReference type="PANTHER" id="PTHR31901">
    <property type="entry name" value="GH3 DOMAIN-CONTAINING PROTEIN"/>
    <property type="match status" value="1"/>
</dbReference>
<accession>A0A0C9W908</accession>
<dbReference type="GO" id="GO:0016881">
    <property type="term" value="F:acid-amino acid ligase activity"/>
    <property type="evidence" value="ECO:0007669"/>
    <property type="project" value="TreeGrafter"/>
</dbReference>
<evidence type="ECO:0000259" key="2">
    <source>
        <dbReference type="Pfam" id="PF23572"/>
    </source>
</evidence>
<dbReference type="AlphaFoldDB" id="A0A0C9W908"/>
<sequence>MSQVPNLSVPCILLSPELQKASTERTDRLLLRILRANAHTQYASQASTLADFRHAISEHGLDNDSSLLDDFRTFVPLTDYESYKPLVAKFDERPYKESELQNLFAPGLPHFLAVSSSTSGKAPKIFARYRHVPQEFSQLHRHGLNYRWVDGPTSWVYYYGYRELKEVEGEPGHVIKRIPVCLASGGSICMHFDWSIEDDESRLSSTIPGHAVPWAASMITHHRSFLMMHALFSLATRDLKRIAITFATLFADMMRRVDDEWDMLLDCIRNGTIPHLDGLDDWRVYLEPQLRANPERADELRGIGPPSSCDGWAARVWPDFEMVLTICSGGFATALPKMRSVLGPTITIINPGYGSTECNIAANFDPADLESFVITTEDVIEFTDDTVEEGEKCILQAWELQVGKLYEIVLTTRDGLWRYALGDVVEITGFAPDDGSPIFKFSGRKSLEIRFPHTLITDAHLVAAIQAISSQDRIQIHEFTTVIDDRELPATVGYFIEAAGPLGSDSHLAPQRLFDALVATNSEHQVALEKGQTRLPTIRVVEPGTFMDYRRWRGEMMNIGSGQIKVPVVLTDPAAQEWVLGRVIREL</sequence>
<dbReference type="OrthoDB" id="10004661at2759"/>
<evidence type="ECO:0000313" key="3">
    <source>
        <dbReference type="EMBL" id="KIJ59267.1"/>
    </source>
</evidence>
<reference evidence="3 4" key="1">
    <citation type="submission" date="2014-04" db="EMBL/GenBank/DDBJ databases">
        <title>Evolutionary Origins and Diversification of the Mycorrhizal Mutualists.</title>
        <authorList>
            <consortium name="DOE Joint Genome Institute"/>
            <consortium name="Mycorrhizal Genomics Consortium"/>
            <person name="Kohler A."/>
            <person name="Kuo A."/>
            <person name="Nagy L.G."/>
            <person name="Floudas D."/>
            <person name="Copeland A."/>
            <person name="Barry K.W."/>
            <person name="Cichocki N."/>
            <person name="Veneault-Fourrey C."/>
            <person name="LaButti K."/>
            <person name="Lindquist E.A."/>
            <person name="Lipzen A."/>
            <person name="Lundell T."/>
            <person name="Morin E."/>
            <person name="Murat C."/>
            <person name="Riley R."/>
            <person name="Ohm R."/>
            <person name="Sun H."/>
            <person name="Tunlid A."/>
            <person name="Henrissat B."/>
            <person name="Grigoriev I.V."/>
            <person name="Hibbett D.S."/>
            <person name="Martin F."/>
        </authorList>
    </citation>
    <scope>NUCLEOTIDE SEQUENCE [LARGE SCALE GENOMIC DNA]</scope>
    <source>
        <strain evidence="3 4">MD-312</strain>
    </source>
</reference>